<evidence type="ECO:0000256" key="3">
    <source>
        <dbReference type="ARBA" id="ARBA00012438"/>
    </source>
</evidence>
<dbReference type="AlphaFoldDB" id="A0A1H2QTD0"/>
<keyword evidence="10" id="KW-0472">Membrane</keyword>
<dbReference type="PANTHER" id="PTHR45453">
    <property type="entry name" value="PHOSPHATE REGULON SENSOR PROTEIN PHOR"/>
    <property type="match status" value="1"/>
</dbReference>
<dbReference type="SMART" id="SM00388">
    <property type="entry name" value="HisKA"/>
    <property type="match status" value="1"/>
</dbReference>
<dbReference type="RefSeq" id="WP_074691362.1">
    <property type="nucleotide sequence ID" value="NZ_FNOJ01000002.1"/>
</dbReference>
<keyword evidence="7" id="KW-0418">Kinase</keyword>
<feature type="transmembrane region" description="Helical" evidence="10">
    <location>
        <begin position="6"/>
        <end position="29"/>
    </location>
</feature>
<comment type="catalytic activity">
    <reaction evidence="1">
        <text>ATP + protein L-histidine = ADP + protein N-phospho-L-histidine.</text>
        <dbReference type="EC" id="2.7.13.3"/>
    </reaction>
</comment>
<dbReference type="PROSITE" id="PS50109">
    <property type="entry name" value="HIS_KIN"/>
    <property type="match status" value="1"/>
</dbReference>
<dbReference type="STRING" id="89784.SAMN04489725_10241"/>
<dbReference type="EC" id="2.7.13.3" evidence="3"/>
<dbReference type="GO" id="GO:0005886">
    <property type="term" value="C:plasma membrane"/>
    <property type="evidence" value="ECO:0007669"/>
    <property type="project" value="TreeGrafter"/>
</dbReference>
<dbReference type="EMBL" id="FNOJ01000002">
    <property type="protein sequence ID" value="SDW10385.1"/>
    <property type="molecule type" value="Genomic_DNA"/>
</dbReference>
<evidence type="ECO:0000256" key="6">
    <source>
        <dbReference type="ARBA" id="ARBA00022741"/>
    </source>
</evidence>
<keyword evidence="6" id="KW-0547">Nucleotide-binding</keyword>
<evidence type="ECO:0000313" key="13">
    <source>
        <dbReference type="Proteomes" id="UP000182589"/>
    </source>
</evidence>
<evidence type="ECO:0000313" key="12">
    <source>
        <dbReference type="EMBL" id="SDW10385.1"/>
    </source>
</evidence>
<evidence type="ECO:0000256" key="8">
    <source>
        <dbReference type="ARBA" id="ARBA00022840"/>
    </source>
</evidence>
<dbReference type="SUPFAM" id="SSF47384">
    <property type="entry name" value="Homodimeric domain of signal transducing histidine kinase"/>
    <property type="match status" value="1"/>
</dbReference>
<evidence type="ECO:0000256" key="5">
    <source>
        <dbReference type="ARBA" id="ARBA00022679"/>
    </source>
</evidence>
<dbReference type="Proteomes" id="UP000182589">
    <property type="component" value="Unassembled WGS sequence"/>
</dbReference>
<organism evidence="12 13">
    <name type="scientific">Alicyclobacillus hesperidum</name>
    <dbReference type="NCBI Taxonomy" id="89784"/>
    <lineage>
        <taxon>Bacteria</taxon>
        <taxon>Bacillati</taxon>
        <taxon>Bacillota</taxon>
        <taxon>Bacilli</taxon>
        <taxon>Bacillales</taxon>
        <taxon>Alicyclobacillaceae</taxon>
        <taxon>Alicyclobacillus</taxon>
    </lineage>
</organism>
<dbReference type="SUPFAM" id="SSF55874">
    <property type="entry name" value="ATPase domain of HSP90 chaperone/DNA topoisomerase II/histidine kinase"/>
    <property type="match status" value="1"/>
</dbReference>
<keyword evidence="8" id="KW-0067">ATP-binding</keyword>
<name>A0A1H2QTD0_9BACL</name>
<dbReference type="CDD" id="cd00082">
    <property type="entry name" value="HisKA"/>
    <property type="match status" value="1"/>
</dbReference>
<reference evidence="13" key="1">
    <citation type="submission" date="2016-10" db="EMBL/GenBank/DDBJ databases">
        <authorList>
            <person name="Varghese N."/>
        </authorList>
    </citation>
    <scope>NUCLEOTIDE SEQUENCE [LARGE SCALE GENOMIC DNA]</scope>
    <source>
        <strain evidence="13">DSM 12489</strain>
    </source>
</reference>
<keyword evidence="13" id="KW-1185">Reference proteome</keyword>
<keyword evidence="5" id="KW-0808">Transferase</keyword>
<sequence>MFRRMYVTISGLLIMSTGLLLVLLGIVVYHELQSDLVRDGELAMENSVPAVEAALARSAYREGEGPPVRDSLGNSIYYYAVGSSAEIAHSPHAPVPFEVIHGVAVLRKFATFAYNGEPYRLYTLTVPDPDALPSDVVETAYNPLASPSKTTVVLYMYSLITQERSMLHHTLRLMEVVGGAGFLLAVAGDLVLARRLVQPAFRTWSAYNESVLELSHELQTPIATANAMLASRGVDPHTAADIRRELERASKMVSDILYLSKLRSGVADQPTEPVAVSDITNELADRFTAVAAGVGIAVSGAADEGLFVETTAGEWERLISTLFKNVIDHAARPSTASWSLYGEGRRIVFLVENAVGSRVDGDRRQAPERGVGLKIVERLAQRMRGVARIETTTSRFLVEINVPALRPH</sequence>
<evidence type="ECO:0000256" key="2">
    <source>
        <dbReference type="ARBA" id="ARBA00004370"/>
    </source>
</evidence>
<gene>
    <name evidence="12" type="ORF">SAMN04489725_10241</name>
</gene>
<dbReference type="Gene3D" id="3.30.565.10">
    <property type="entry name" value="Histidine kinase-like ATPase, C-terminal domain"/>
    <property type="match status" value="1"/>
</dbReference>
<dbReference type="InterPro" id="IPR005467">
    <property type="entry name" value="His_kinase_dom"/>
</dbReference>
<dbReference type="PANTHER" id="PTHR45453:SF1">
    <property type="entry name" value="PHOSPHATE REGULON SENSOR PROTEIN PHOR"/>
    <property type="match status" value="1"/>
</dbReference>
<dbReference type="InterPro" id="IPR036890">
    <property type="entry name" value="HATPase_C_sf"/>
</dbReference>
<feature type="domain" description="Histidine kinase" evidence="11">
    <location>
        <begin position="213"/>
        <end position="406"/>
    </location>
</feature>
<dbReference type="GO" id="GO:0004721">
    <property type="term" value="F:phosphoprotein phosphatase activity"/>
    <property type="evidence" value="ECO:0007669"/>
    <property type="project" value="TreeGrafter"/>
</dbReference>
<accession>A0A1H2QTD0</accession>
<dbReference type="GO" id="GO:0016036">
    <property type="term" value="P:cellular response to phosphate starvation"/>
    <property type="evidence" value="ECO:0007669"/>
    <property type="project" value="TreeGrafter"/>
</dbReference>
<evidence type="ECO:0000256" key="4">
    <source>
        <dbReference type="ARBA" id="ARBA00022553"/>
    </source>
</evidence>
<evidence type="ECO:0000256" key="9">
    <source>
        <dbReference type="ARBA" id="ARBA00023012"/>
    </source>
</evidence>
<dbReference type="GO" id="GO:0005524">
    <property type="term" value="F:ATP binding"/>
    <property type="evidence" value="ECO:0007669"/>
    <property type="project" value="UniProtKB-KW"/>
</dbReference>
<proteinExistence type="predicted"/>
<comment type="subcellular location">
    <subcellularLocation>
        <location evidence="2">Membrane</location>
    </subcellularLocation>
</comment>
<dbReference type="Pfam" id="PF00512">
    <property type="entry name" value="HisKA"/>
    <property type="match status" value="1"/>
</dbReference>
<dbReference type="InterPro" id="IPR050351">
    <property type="entry name" value="BphY/WalK/GraS-like"/>
</dbReference>
<evidence type="ECO:0000256" key="1">
    <source>
        <dbReference type="ARBA" id="ARBA00000085"/>
    </source>
</evidence>
<keyword evidence="10" id="KW-1133">Transmembrane helix</keyword>
<evidence type="ECO:0000256" key="7">
    <source>
        <dbReference type="ARBA" id="ARBA00022777"/>
    </source>
</evidence>
<keyword evidence="9" id="KW-0902">Two-component regulatory system</keyword>
<evidence type="ECO:0000259" key="11">
    <source>
        <dbReference type="PROSITE" id="PS50109"/>
    </source>
</evidence>
<protein>
    <recommendedName>
        <fullName evidence="3">histidine kinase</fullName>
        <ecNumber evidence="3">2.7.13.3</ecNumber>
    </recommendedName>
</protein>
<dbReference type="InterPro" id="IPR003661">
    <property type="entry name" value="HisK_dim/P_dom"/>
</dbReference>
<evidence type="ECO:0000256" key="10">
    <source>
        <dbReference type="SAM" id="Phobius"/>
    </source>
</evidence>
<keyword evidence="10" id="KW-0812">Transmembrane</keyword>
<dbReference type="GO" id="GO:0000155">
    <property type="term" value="F:phosphorelay sensor kinase activity"/>
    <property type="evidence" value="ECO:0007669"/>
    <property type="project" value="InterPro"/>
</dbReference>
<keyword evidence="4" id="KW-0597">Phosphoprotein</keyword>
<dbReference type="InterPro" id="IPR036097">
    <property type="entry name" value="HisK_dim/P_sf"/>
</dbReference>
<dbReference type="Gene3D" id="1.10.287.130">
    <property type="match status" value="1"/>
</dbReference>